<dbReference type="KEGG" id="bcai:K788_0000397"/>
<dbReference type="InterPro" id="IPR004090">
    <property type="entry name" value="Chemotax_Me-accpt_rcpt"/>
</dbReference>
<keyword evidence="3" id="KW-0488">Methylation</keyword>
<dbReference type="PROSITE" id="PS50885">
    <property type="entry name" value="HAMP"/>
    <property type="match status" value="1"/>
</dbReference>
<feature type="domain" description="HAMP" evidence="14">
    <location>
        <begin position="226"/>
        <end position="267"/>
    </location>
</feature>
<evidence type="ECO:0000256" key="11">
    <source>
        <dbReference type="PROSITE-ProRule" id="PRU00284"/>
    </source>
</evidence>
<dbReference type="CDD" id="cd11386">
    <property type="entry name" value="MCP_signal"/>
    <property type="match status" value="1"/>
</dbReference>
<evidence type="ECO:0000313" key="16">
    <source>
        <dbReference type="Proteomes" id="UP000019146"/>
    </source>
</evidence>
<keyword evidence="15" id="KW-0675">Receptor</keyword>
<evidence type="ECO:0000256" key="10">
    <source>
        <dbReference type="ARBA" id="ARBA00029447"/>
    </source>
</evidence>
<dbReference type="GO" id="GO:0005886">
    <property type="term" value="C:plasma membrane"/>
    <property type="evidence" value="ECO:0007669"/>
    <property type="project" value="UniProtKB-SubCell"/>
</dbReference>
<keyword evidence="2" id="KW-1003">Cell membrane</keyword>
<reference evidence="15 16" key="1">
    <citation type="journal article" date="2014" name="Genome Announc.">
        <title>Draft Genome Sequence of the Haloacid-Degrading Burkholderia caribensis Strain MBA4.</title>
        <authorList>
            <person name="Pan Y."/>
            <person name="Kong K.F."/>
            <person name="Tsang J.S."/>
        </authorList>
    </citation>
    <scope>NUCLEOTIDE SEQUENCE [LARGE SCALE GENOMIC DNA]</scope>
    <source>
        <strain evidence="15 16">MBA4</strain>
    </source>
</reference>
<evidence type="ECO:0000256" key="2">
    <source>
        <dbReference type="ARBA" id="ARBA00022475"/>
    </source>
</evidence>
<evidence type="ECO:0000256" key="7">
    <source>
        <dbReference type="ARBA" id="ARBA00022989"/>
    </source>
</evidence>
<evidence type="ECO:0000256" key="3">
    <source>
        <dbReference type="ARBA" id="ARBA00022481"/>
    </source>
</evidence>
<dbReference type="SMART" id="SM00283">
    <property type="entry name" value="MA"/>
    <property type="match status" value="1"/>
</dbReference>
<evidence type="ECO:0000256" key="6">
    <source>
        <dbReference type="ARBA" id="ARBA00022692"/>
    </source>
</evidence>
<dbReference type="Proteomes" id="UP000019146">
    <property type="component" value="Chromosome 2"/>
</dbReference>
<keyword evidence="4" id="KW-0145">Chemotaxis</keyword>
<dbReference type="GO" id="GO:0004888">
    <property type="term" value="F:transmembrane signaling receptor activity"/>
    <property type="evidence" value="ECO:0007669"/>
    <property type="project" value="InterPro"/>
</dbReference>
<organism evidence="15 16">
    <name type="scientific">Paraburkholderia caribensis MBA4</name>
    <dbReference type="NCBI Taxonomy" id="1323664"/>
    <lineage>
        <taxon>Bacteria</taxon>
        <taxon>Pseudomonadati</taxon>
        <taxon>Pseudomonadota</taxon>
        <taxon>Betaproteobacteria</taxon>
        <taxon>Burkholderiales</taxon>
        <taxon>Burkholderiaceae</taxon>
        <taxon>Paraburkholderia</taxon>
    </lineage>
</organism>
<evidence type="ECO:0000313" key="15">
    <source>
        <dbReference type="EMBL" id="ALL68577.1"/>
    </source>
</evidence>
<dbReference type="Pfam" id="PF02203">
    <property type="entry name" value="TarH"/>
    <property type="match status" value="1"/>
</dbReference>
<dbReference type="RefSeq" id="WP_035997942.1">
    <property type="nucleotide sequence ID" value="NZ_CP012747.1"/>
</dbReference>
<evidence type="ECO:0000259" key="14">
    <source>
        <dbReference type="PROSITE" id="PS50885"/>
    </source>
</evidence>
<dbReference type="FunFam" id="1.10.287.950:FF:000001">
    <property type="entry name" value="Methyl-accepting chemotaxis sensory transducer"/>
    <property type="match status" value="1"/>
</dbReference>
<evidence type="ECO:0000256" key="8">
    <source>
        <dbReference type="ARBA" id="ARBA00023136"/>
    </source>
</evidence>
<dbReference type="GO" id="GO:0006935">
    <property type="term" value="P:chemotaxis"/>
    <property type="evidence" value="ECO:0007669"/>
    <property type="project" value="UniProtKB-KW"/>
</dbReference>
<name>A0A0P0RIV3_9BURK</name>
<comment type="similarity">
    <text evidence="10">Belongs to the methyl-accepting chemotaxis (MCP) protein family.</text>
</comment>
<keyword evidence="5" id="KW-0997">Cell inner membrane</keyword>
<dbReference type="GO" id="GO:0007165">
    <property type="term" value="P:signal transduction"/>
    <property type="evidence" value="ECO:0007669"/>
    <property type="project" value="UniProtKB-KW"/>
</dbReference>
<evidence type="ECO:0000259" key="13">
    <source>
        <dbReference type="PROSITE" id="PS50111"/>
    </source>
</evidence>
<keyword evidence="9 11" id="KW-0807">Transducer</keyword>
<sequence length="516" mass="53804">MQKLSTKTHLLALAIVVAVISLGIGTAGLVGVAKSLQSLQQMFEGRAQSLQAISTINELTTEASFAVSDAILDPSAQKTELVSSTTTARINKIDALMTQYLASASSDDHRKLASQKFAANWVSLRDKGLQPAVKLLGANNLSEAQWVQTQTIDPLSKAVKAQGTELRAMELAVAQSEYDAARAAGRTVEVAVVGIALGGLLVVAVLCLSMSRSLMRELGGEPQLAAEVANRVAAGDLSAEVPVRAGDTHSVLFAMRTMRERLAGMVGDIRSSTETIAEASSNMAAGNLTLSSRTEEHAANIQQTSASMQQLASMVKANAEHAVEARTLAGIASGKASDGDRAAKDAIQRMQALTLHSERVRDITSVIEGISFQTNLLALNAAVEAARAGNQGRGFAVVAQEVRALAERSSKAAKEIGALIKEMTGEMDASGIAVESAGKTIVDLLGAVKGVVELVDAIADASEEQSSGIDQVNAAVVVMDRVTQQNAAFVQEGADAASALKAHAQTLRGAVRAFRL</sequence>
<dbReference type="InterPro" id="IPR004089">
    <property type="entry name" value="MCPsignal_dom"/>
</dbReference>
<accession>A0A0P0RIV3</accession>
<dbReference type="InterPro" id="IPR051310">
    <property type="entry name" value="MCP_chemotaxis"/>
</dbReference>
<dbReference type="AlphaFoldDB" id="A0A0P0RIV3"/>
<gene>
    <name evidence="15" type="ORF">K788_0000397</name>
</gene>
<keyword evidence="6 12" id="KW-0812">Transmembrane</keyword>
<protein>
    <submittedName>
        <fullName evidence="15">Methyl-accepting chemotaxis protein I serine chemoreceptor protein</fullName>
    </submittedName>
</protein>
<keyword evidence="7 12" id="KW-1133">Transmembrane helix</keyword>
<feature type="domain" description="Methyl-accepting transducer" evidence="13">
    <location>
        <begin position="272"/>
        <end position="501"/>
    </location>
</feature>
<evidence type="ECO:0000256" key="5">
    <source>
        <dbReference type="ARBA" id="ARBA00022519"/>
    </source>
</evidence>
<evidence type="ECO:0000256" key="12">
    <source>
        <dbReference type="SAM" id="Phobius"/>
    </source>
</evidence>
<dbReference type="PANTHER" id="PTHR43531">
    <property type="entry name" value="PROTEIN ICFG"/>
    <property type="match status" value="1"/>
</dbReference>
<evidence type="ECO:0000256" key="9">
    <source>
        <dbReference type="ARBA" id="ARBA00023224"/>
    </source>
</evidence>
<dbReference type="InterPro" id="IPR003660">
    <property type="entry name" value="HAMP_dom"/>
</dbReference>
<dbReference type="PANTHER" id="PTHR43531:SF14">
    <property type="entry name" value="METHYL-ACCEPTING CHEMOTAXIS PROTEIN I-RELATED"/>
    <property type="match status" value="1"/>
</dbReference>
<dbReference type="Pfam" id="PF00015">
    <property type="entry name" value="MCPsignal"/>
    <property type="match status" value="1"/>
</dbReference>
<dbReference type="Gene3D" id="1.10.287.950">
    <property type="entry name" value="Methyl-accepting chemotaxis protein"/>
    <property type="match status" value="1"/>
</dbReference>
<comment type="subcellular location">
    <subcellularLocation>
        <location evidence="1">Cell inner membrane</location>
        <topology evidence="1">Multi-pass membrane protein</topology>
    </subcellularLocation>
</comment>
<dbReference type="SUPFAM" id="SSF58104">
    <property type="entry name" value="Methyl-accepting chemotaxis protein (MCP) signaling domain"/>
    <property type="match status" value="1"/>
</dbReference>
<keyword evidence="8 12" id="KW-0472">Membrane</keyword>
<dbReference type="GeneID" id="69972264"/>
<dbReference type="PRINTS" id="PR00260">
    <property type="entry name" value="CHEMTRNSDUCR"/>
</dbReference>
<dbReference type="InterPro" id="IPR003122">
    <property type="entry name" value="Tar_rcpt_lig-bd"/>
</dbReference>
<proteinExistence type="inferred from homology"/>
<dbReference type="PROSITE" id="PS50111">
    <property type="entry name" value="CHEMOTAXIS_TRANSDUC_2"/>
    <property type="match status" value="1"/>
</dbReference>
<dbReference type="EMBL" id="CP012747">
    <property type="protein sequence ID" value="ALL68577.1"/>
    <property type="molecule type" value="Genomic_DNA"/>
</dbReference>
<evidence type="ECO:0000256" key="1">
    <source>
        <dbReference type="ARBA" id="ARBA00004429"/>
    </source>
</evidence>
<feature type="transmembrane region" description="Helical" evidence="12">
    <location>
        <begin position="190"/>
        <end position="208"/>
    </location>
</feature>
<evidence type="ECO:0000256" key="4">
    <source>
        <dbReference type="ARBA" id="ARBA00022500"/>
    </source>
</evidence>